<feature type="compositionally biased region" description="Polar residues" evidence="1">
    <location>
        <begin position="424"/>
        <end position="436"/>
    </location>
</feature>
<feature type="compositionally biased region" description="Polar residues" evidence="1">
    <location>
        <begin position="287"/>
        <end position="312"/>
    </location>
</feature>
<dbReference type="InterPro" id="IPR018844">
    <property type="entry name" value="Dnt1-like_N"/>
</dbReference>
<dbReference type="EMBL" id="JANBPY010000974">
    <property type="protein sequence ID" value="KAJ1962367.1"/>
    <property type="molecule type" value="Genomic_DNA"/>
</dbReference>
<feature type="compositionally biased region" description="Acidic residues" evidence="1">
    <location>
        <begin position="510"/>
        <end position="520"/>
    </location>
</feature>
<dbReference type="AlphaFoldDB" id="A0A9W8AN97"/>
<gene>
    <name evidence="3" type="ORF">IWQ62_003552</name>
</gene>
<protein>
    <recommendedName>
        <fullName evidence="2">Nucleolar protein Dnt1-like N-terminal domain-containing protein</fullName>
    </recommendedName>
</protein>
<feature type="compositionally biased region" description="Acidic residues" evidence="1">
    <location>
        <begin position="568"/>
        <end position="577"/>
    </location>
</feature>
<name>A0A9W8AN97_9FUNG</name>
<feature type="compositionally biased region" description="Polar residues" evidence="1">
    <location>
        <begin position="210"/>
        <end position="226"/>
    </location>
</feature>
<feature type="domain" description="Nucleolar protein Dnt1-like N-terminal" evidence="2">
    <location>
        <begin position="76"/>
        <end position="136"/>
    </location>
</feature>
<evidence type="ECO:0000313" key="4">
    <source>
        <dbReference type="Proteomes" id="UP001150925"/>
    </source>
</evidence>
<reference evidence="3" key="1">
    <citation type="submission" date="2022-07" db="EMBL/GenBank/DDBJ databases">
        <title>Phylogenomic reconstructions and comparative analyses of Kickxellomycotina fungi.</title>
        <authorList>
            <person name="Reynolds N.K."/>
            <person name="Stajich J.E."/>
            <person name="Barry K."/>
            <person name="Grigoriev I.V."/>
            <person name="Crous P."/>
            <person name="Smith M.E."/>
        </authorList>
    </citation>
    <scope>NUCLEOTIDE SEQUENCE</scope>
    <source>
        <strain evidence="3">RSA 1196</strain>
    </source>
</reference>
<feature type="compositionally biased region" description="Low complexity" evidence="1">
    <location>
        <begin position="341"/>
        <end position="350"/>
    </location>
</feature>
<evidence type="ECO:0000256" key="1">
    <source>
        <dbReference type="SAM" id="MobiDB-lite"/>
    </source>
</evidence>
<feature type="non-terminal residue" evidence="3">
    <location>
        <position position="577"/>
    </location>
</feature>
<accession>A0A9W8AN97</accession>
<feature type="compositionally biased region" description="Low complexity" evidence="1">
    <location>
        <begin position="554"/>
        <end position="567"/>
    </location>
</feature>
<sequence length="577" mass="60937">MDTHTTPQSANCQHCPSPFPTPSLGTPKVYKLQAQVLWQTASTDSSLKDTHDENDVGSSADSNYSALQDNPRLALRRFIVFIAGTATVAELKRKTEAIYHDLYPQDPKVRVTWVQDNSFYDLADSYQVADVFSDSHAFFATVELANVNDAPRVDMAQIVANHRRTATEQLLYASPVASGPVSPHVSLLSTKRSASPIAHDALKRIKVTHHSSPSPALSRNTVSRNPATAAETPTHPGSSQIRMGSLTSTTTMVTPLASSPEISANPLFETIEQKPAAIPTTTDITPVSQSGESQTGPPLASSRQQGENNMGNDNLKAPSKTHLDSSSSDSDTSSESESSDTTDTPDFPTTRNDKPVPLSQVSAGHKPQNAVQTSKPIKPLVAPSNATEGRRSNTDDSSSDEDGGDSDALSSPKLASTEAPRLSAGTSSKNDRSSPNICPAKPPMSSSSSSSSSESDSDASAPVQSLHANAIATAVKTSDRPQSPLVQPNAAKPAPTSSITSRSRAPFSDSDTDQDSDSDSDAPPTRKQIKPQPRVVPTVKQTNKPAGPQKRTETSSSDSDSTSSSSESDSDGEPLAK</sequence>
<keyword evidence="4" id="KW-1185">Reference proteome</keyword>
<organism evidence="3 4">
    <name type="scientific">Dispira parvispora</name>
    <dbReference type="NCBI Taxonomy" id="1520584"/>
    <lineage>
        <taxon>Eukaryota</taxon>
        <taxon>Fungi</taxon>
        <taxon>Fungi incertae sedis</taxon>
        <taxon>Zoopagomycota</taxon>
        <taxon>Kickxellomycotina</taxon>
        <taxon>Dimargaritomycetes</taxon>
        <taxon>Dimargaritales</taxon>
        <taxon>Dimargaritaceae</taxon>
        <taxon>Dispira</taxon>
    </lineage>
</organism>
<comment type="caution">
    <text evidence="3">The sequence shown here is derived from an EMBL/GenBank/DDBJ whole genome shotgun (WGS) entry which is preliminary data.</text>
</comment>
<feature type="region of interest" description="Disordered" evidence="1">
    <location>
        <begin position="208"/>
        <end position="243"/>
    </location>
</feature>
<dbReference type="Pfam" id="PF10407">
    <property type="entry name" value="Cytokin_check_N"/>
    <property type="match status" value="1"/>
</dbReference>
<dbReference type="Proteomes" id="UP001150925">
    <property type="component" value="Unassembled WGS sequence"/>
</dbReference>
<proteinExistence type="predicted"/>
<feature type="region of interest" description="Disordered" evidence="1">
    <location>
        <begin position="281"/>
        <end position="577"/>
    </location>
</feature>
<evidence type="ECO:0000313" key="3">
    <source>
        <dbReference type="EMBL" id="KAJ1962367.1"/>
    </source>
</evidence>
<feature type="region of interest" description="Disordered" evidence="1">
    <location>
        <begin position="43"/>
        <end position="63"/>
    </location>
</feature>
<dbReference type="OrthoDB" id="5982417at2759"/>
<feature type="compositionally biased region" description="Low complexity" evidence="1">
    <location>
        <begin position="445"/>
        <end position="461"/>
    </location>
</feature>
<evidence type="ECO:0000259" key="2">
    <source>
        <dbReference type="Pfam" id="PF10407"/>
    </source>
</evidence>